<evidence type="ECO:0000313" key="3">
    <source>
        <dbReference type="EMBL" id="QOY38106.1"/>
    </source>
</evidence>
<dbReference type="Proteomes" id="UP000180175">
    <property type="component" value="Chromosome"/>
</dbReference>
<dbReference type="EMBL" id="LQXD01000056">
    <property type="protein sequence ID" value="OIJ21198.1"/>
    <property type="molecule type" value="Genomic_DNA"/>
</dbReference>
<keyword evidence="1" id="KW-0812">Transmembrane</keyword>
<organism evidence="2 4">
    <name type="scientific">Anaerobacillus isosaccharinicus</name>
    <dbReference type="NCBI Taxonomy" id="1532552"/>
    <lineage>
        <taxon>Bacteria</taxon>
        <taxon>Bacillati</taxon>
        <taxon>Bacillota</taxon>
        <taxon>Bacilli</taxon>
        <taxon>Bacillales</taxon>
        <taxon>Bacillaceae</taxon>
        <taxon>Anaerobacillus</taxon>
    </lineage>
</organism>
<keyword evidence="1" id="KW-0472">Membrane</keyword>
<reference evidence="3" key="4">
    <citation type="submission" date="2020-10" db="EMBL/GenBank/DDBJ databases">
        <authorList>
            <person name="Bassil N.M."/>
            <person name="Lloyd J.R."/>
        </authorList>
    </citation>
    <scope>NUCLEOTIDE SEQUENCE</scope>
    <source>
        <strain evidence="3">NB2006</strain>
    </source>
</reference>
<accession>A0A1S2M903</accession>
<reference evidence="3 4" key="2">
    <citation type="journal article" date="2017" name="Genome Announc.">
        <title>Draft Genome Sequences of Four Alkaliphilic Bacteria Belonging to the Anaerobacillus Genus.</title>
        <authorList>
            <person name="Bassil N.M."/>
            <person name="Lloyd J.R."/>
        </authorList>
    </citation>
    <scope>NUCLEOTIDE SEQUENCE [LARGE SCALE GENOMIC DNA]</scope>
    <source>
        <strain evidence="3 4">NB2006</strain>
    </source>
</reference>
<feature type="transmembrane region" description="Helical" evidence="1">
    <location>
        <begin position="61"/>
        <end position="87"/>
    </location>
</feature>
<keyword evidence="4" id="KW-1185">Reference proteome</keyword>
<sequence length="93" mass="10146">MALEVAIGSLAISLIVCLALSIGMFKDKKYIVWGIFTMFVFSPLLTWIVSTLYGISVGDGFAAVALMMVMFPSLFLVGIVILLVGIYRFKAKC</sequence>
<dbReference type="KEGG" id="aia:AWH56_011525"/>
<dbReference type="EMBL" id="CP063356">
    <property type="protein sequence ID" value="QOY38106.1"/>
    <property type="molecule type" value="Genomic_DNA"/>
</dbReference>
<name>A0A1S2M903_9BACI</name>
<gene>
    <name evidence="3" type="ORF">AWH56_011525</name>
    <name evidence="2" type="ORF">AWH56_05930</name>
</gene>
<proteinExistence type="predicted"/>
<evidence type="ECO:0000313" key="4">
    <source>
        <dbReference type="Proteomes" id="UP000180175"/>
    </source>
</evidence>
<feature type="transmembrane region" description="Helical" evidence="1">
    <location>
        <begin position="6"/>
        <end position="25"/>
    </location>
</feature>
<evidence type="ECO:0000313" key="2">
    <source>
        <dbReference type="EMBL" id="OIJ21198.1"/>
    </source>
</evidence>
<dbReference type="RefSeq" id="WP_071316247.1">
    <property type="nucleotide sequence ID" value="NZ_CP063356.2"/>
</dbReference>
<dbReference type="OrthoDB" id="2442156at2"/>
<evidence type="ECO:0000256" key="1">
    <source>
        <dbReference type="SAM" id="Phobius"/>
    </source>
</evidence>
<feature type="transmembrane region" description="Helical" evidence="1">
    <location>
        <begin position="32"/>
        <end position="55"/>
    </location>
</feature>
<reference evidence="2 4" key="1">
    <citation type="submission" date="2016-10" db="EMBL/GenBank/DDBJ databases">
        <title>Draft genome sequences of four alkaliphilic bacteria belonging to the Anaerobacillus genus.</title>
        <authorList>
            <person name="Bassil N.M."/>
            <person name="Lloyd J.R."/>
        </authorList>
    </citation>
    <scope>NUCLEOTIDE SEQUENCE [LARGE SCALE GENOMIC DNA]</scope>
    <source>
        <strain evidence="2 4">NB2006</strain>
    </source>
</reference>
<dbReference type="AlphaFoldDB" id="A0A1S2M903"/>
<reference evidence="3 4" key="3">
    <citation type="journal article" date="2019" name="Int. J. Syst. Evol. Microbiol.">
        <title>Anaerobacillus isosaccharinicus sp. nov., an alkaliphilic bacterium which degrades isosaccharinic acid.</title>
        <authorList>
            <person name="Bassil N.M."/>
            <person name="Lloyd J.R."/>
        </authorList>
    </citation>
    <scope>NUCLEOTIDE SEQUENCE [LARGE SCALE GENOMIC DNA]</scope>
    <source>
        <strain evidence="3 4">NB2006</strain>
    </source>
</reference>
<protein>
    <submittedName>
        <fullName evidence="2">Uncharacterized protein</fullName>
    </submittedName>
</protein>
<keyword evidence="1" id="KW-1133">Transmembrane helix</keyword>